<dbReference type="InterPro" id="IPR006094">
    <property type="entry name" value="Oxid_FAD_bind_N"/>
</dbReference>
<dbReference type="InterPro" id="IPR010031">
    <property type="entry name" value="FAD_lactone_oxidase-like"/>
</dbReference>
<dbReference type="EMBL" id="MU006090">
    <property type="protein sequence ID" value="KAF2842030.1"/>
    <property type="molecule type" value="Genomic_DNA"/>
</dbReference>
<dbReference type="InterPro" id="IPR016167">
    <property type="entry name" value="FAD-bd_PCMH_sub1"/>
</dbReference>
<feature type="domain" description="FAD-binding PCMH-type" evidence="1">
    <location>
        <begin position="95"/>
        <end position="292"/>
    </location>
</feature>
<dbReference type="InterPro" id="IPR036318">
    <property type="entry name" value="FAD-bd_PCMH-like_sf"/>
</dbReference>
<proteinExistence type="predicted"/>
<dbReference type="InterPro" id="IPR016169">
    <property type="entry name" value="FAD-bd_PCMH_sub2"/>
</dbReference>
<dbReference type="SUPFAM" id="SSF56176">
    <property type="entry name" value="FAD-binding/transporter-associated domain-like"/>
    <property type="match status" value="1"/>
</dbReference>
<name>A0A9P4SHR5_9PEZI</name>
<dbReference type="Gene3D" id="3.30.43.10">
    <property type="entry name" value="Uridine Diphospho-n-acetylenolpyruvylglucosamine Reductase, domain 2"/>
    <property type="match status" value="1"/>
</dbReference>
<dbReference type="InterPro" id="IPR016166">
    <property type="entry name" value="FAD-bd_PCMH"/>
</dbReference>
<dbReference type="OrthoDB" id="610608at2759"/>
<dbReference type="AlphaFoldDB" id="A0A9P4SHR5"/>
<evidence type="ECO:0000259" key="1">
    <source>
        <dbReference type="PROSITE" id="PS51387"/>
    </source>
</evidence>
<dbReference type="PROSITE" id="PS51387">
    <property type="entry name" value="FAD_PCMH"/>
    <property type="match status" value="1"/>
</dbReference>
<protein>
    <recommendedName>
        <fullName evidence="1">FAD-binding PCMH-type domain-containing protein</fullName>
    </recommendedName>
</protein>
<gene>
    <name evidence="2" type="ORF">M501DRAFT_927792</name>
</gene>
<dbReference type="PANTHER" id="PTHR43762">
    <property type="entry name" value="L-GULONOLACTONE OXIDASE"/>
    <property type="match status" value="1"/>
</dbReference>
<accession>A0A9P4SHR5</accession>
<evidence type="ECO:0000313" key="2">
    <source>
        <dbReference type="EMBL" id="KAF2842030.1"/>
    </source>
</evidence>
<dbReference type="Proteomes" id="UP000799429">
    <property type="component" value="Unassembled WGS sequence"/>
</dbReference>
<sequence>MDGGSSEDVVGKEGFSVGKYRSPGVKHHFSLLEKLRDLVVGGTEFKEKVEEFFGVGDDVVLKRHLEKLPVYEDKVGKQVVEVYSHVPFSNWGQSVHNTPKYTFLPTTTTGVQNIVLFAQESDLRVRCGGYRHSWANIFGETGEIFISFVGLEQVTTLPDPMSIQPGNYTGQGVPDLKTIELKEHTTEGKRLCRVGVAVTNEDFRRWAIHNGTWALPVDVILVEVTIGGVNGPICHGAGRRHKTISDYVRRIEYVDCNGKLQMVEDEKWIRTAAGAFGLLGVVTHITFELDEMTYAVMEPRKVDIGLAIPPLSKHDIPPELRADWWDDENADEMIEKANVEFERRAQDDYYSEWFWFTYQQRAWINTWNTIPLPPRSSPPPANFHPEYPTPSQTFLQWLEGWLGGVLTSHPFFNALPGFWQAQLLATMGMAALPPRFGEDETPTIVTPLCNALHFRRGVQNMRVRDMEVQIPIPGKKSRSDGGQEEEVPDWSTVRRAWWDAINLTYATARESDNPLDPETPMRLTLELRIMGGSDILLAPQRGNRHGTASIEVLSLPDAVADEEWSVFCQRLADRWGKLAPEGRVRPHWAKEWEGLRFGGMGTGDGGVGRGAREWAREVAYKDALVEWRGVVEEMGRSMGWGLGEVERRFGGGVMGEVVWGR</sequence>
<dbReference type="GO" id="GO:0005739">
    <property type="term" value="C:mitochondrion"/>
    <property type="evidence" value="ECO:0007669"/>
    <property type="project" value="TreeGrafter"/>
</dbReference>
<dbReference type="Gene3D" id="3.30.465.10">
    <property type="match status" value="1"/>
</dbReference>
<evidence type="ECO:0000313" key="3">
    <source>
        <dbReference type="Proteomes" id="UP000799429"/>
    </source>
</evidence>
<dbReference type="GO" id="GO:0003885">
    <property type="term" value="F:D-arabinono-1,4-lactone oxidase activity"/>
    <property type="evidence" value="ECO:0007669"/>
    <property type="project" value="TreeGrafter"/>
</dbReference>
<organism evidence="2 3">
    <name type="scientific">Patellaria atrata CBS 101060</name>
    <dbReference type="NCBI Taxonomy" id="1346257"/>
    <lineage>
        <taxon>Eukaryota</taxon>
        <taxon>Fungi</taxon>
        <taxon>Dikarya</taxon>
        <taxon>Ascomycota</taxon>
        <taxon>Pezizomycotina</taxon>
        <taxon>Dothideomycetes</taxon>
        <taxon>Dothideomycetes incertae sedis</taxon>
        <taxon>Patellariales</taxon>
        <taxon>Patellariaceae</taxon>
        <taxon>Patellaria</taxon>
    </lineage>
</organism>
<keyword evidence="3" id="KW-1185">Reference proteome</keyword>
<dbReference type="Pfam" id="PF01565">
    <property type="entry name" value="FAD_binding_4"/>
    <property type="match status" value="1"/>
</dbReference>
<dbReference type="PANTHER" id="PTHR43762:SF1">
    <property type="entry name" value="D-ARABINONO-1,4-LACTONE OXIDASE"/>
    <property type="match status" value="1"/>
</dbReference>
<comment type="caution">
    <text evidence="2">The sequence shown here is derived from an EMBL/GenBank/DDBJ whole genome shotgun (WGS) entry which is preliminary data.</text>
</comment>
<reference evidence="2" key="1">
    <citation type="journal article" date="2020" name="Stud. Mycol.">
        <title>101 Dothideomycetes genomes: a test case for predicting lifestyles and emergence of pathogens.</title>
        <authorList>
            <person name="Haridas S."/>
            <person name="Albert R."/>
            <person name="Binder M."/>
            <person name="Bloem J."/>
            <person name="Labutti K."/>
            <person name="Salamov A."/>
            <person name="Andreopoulos B."/>
            <person name="Baker S."/>
            <person name="Barry K."/>
            <person name="Bills G."/>
            <person name="Bluhm B."/>
            <person name="Cannon C."/>
            <person name="Castanera R."/>
            <person name="Culley D."/>
            <person name="Daum C."/>
            <person name="Ezra D."/>
            <person name="Gonzalez J."/>
            <person name="Henrissat B."/>
            <person name="Kuo A."/>
            <person name="Liang C."/>
            <person name="Lipzen A."/>
            <person name="Lutzoni F."/>
            <person name="Magnuson J."/>
            <person name="Mondo S."/>
            <person name="Nolan M."/>
            <person name="Ohm R."/>
            <person name="Pangilinan J."/>
            <person name="Park H.-J."/>
            <person name="Ramirez L."/>
            <person name="Alfaro M."/>
            <person name="Sun H."/>
            <person name="Tritt A."/>
            <person name="Yoshinaga Y."/>
            <person name="Zwiers L.-H."/>
            <person name="Turgeon B."/>
            <person name="Goodwin S."/>
            <person name="Spatafora J."/>
            <person name="Crous P."/>
            <person name="Grigoriev I."/>
        </authorList>
    </citation>
    <scope>NUCLEOTIDE SEQUENCE</scope>
    <source>
        <strain evidence="2">CBS 101060</strain>
    </source>
</reference>
<dbReference type="GO" id="GO:0071949">
    <property type="term" value="F:FAD binding"/>
    <property type="evidence" value="ECO:0007669"/>
    <property type="project" value="InterPro"/>
</dbReference>